<dbReference type="AlphaFoldDB" id="A0A9J6B545"/>
<sequence length="124" mass="14370">MAILEGEITNSKFRNVNKDWAARMWLIHPKFSVWSWLLPNSKVLLAFGMNYGKNKRVEGAPLLIWVPQAHPIILYALEIVVDMRSRMSLFISRLSRLSNKEGKVVMFIGSMDIALLMIYVKEFE</sequence>
<keyword evidence="2" id="KW-1185">Reference proteome</keyword>
<dbReference type="EMBL" id="JACXVP010000001">
    <property type="protein sequence ID" value="KAG5631870.1"/>
    <property type="molecule type" value="Genomic_DNA"/>
</dbReference>
<accession>A0A9J6B545</accession>
<name>A0A9J6B545_SOLCO</name>
<proteinExistence type="predicted"/>
<evidence type="ECO:0000313" key="1">
    <source>
        <dbReference type="EMBL" id="KAG5631870.1"/>
    </source>
</evidence>
<comment type="caution">
    <text evidence="1">The sequence shown here is derived from an EMBL/GenBank/DDBJ whole genome shotgun (WGS) entry which is preliminary data.</text>
</comment>
<protein>
    <submittedName>
        <fullName evidence="1">Uncharacterized protein</fullName>
    </submittedName>
</protein>
<reference evidence="1 2" key="1">
    <citation type="submission" date="2020-09" db="EMBL/GenBank/DDBJ databases">
        <title>De no assembly of potato wild relative species, Solanum commersonii.</title>
        <authorList>
            <person name="Cho K."/>
        </authorList>
    </citation>
    <scope>NUCLEOTIDE SEQUENCE [LARGE SCALE GENOMIC DNA]</scope>
    <source>
        <strain evidence="1">LZ3.2</strain>
        <tissue evidence="1">Leaf</tissue>
    </source>
</reference>
<evidence type="ECO:0000313" key="2">
    <source>
        <dbReference type="Proteomes" id="UP000824120"/>
    </source>
</evidence>
<dbReference type="Proteomes" id="UP000824120">
    <property type="component" value="Chromosome 1"/>
</dbReference>
<organism evidence="1 2">
    <name type="scientific">Solanum commersonii</name>
    <name type="common">Commerson's wild potato</name>
    <name type="synonym">Commerson's nightshade</name>
    <dbReference type="NCBI Taxonomy" id="4109"/>
    <lineage>
        <taxon>Eukaryota</taxon>
        <taxon>Viridiplantae</taxon>
        <taxon>Streptophyta</taxon>
        <taxon>Embryophyta</taxon>
        <taxon>Tracheophyta</taxon>
        <taxon>Spermatophyta</taxon>
        <taxon>Magnoliopsida</taxon>
        <taxon>eudicotyledons</taxon>
        <taxon>Gunneridae</taxon>
        <taxon>Pentapetalae</taxon>
        <taxon>asterids</taxon>
        <taxon>lamiids</taxon>
        <taxon>Solanales</taxon>
        <taxon>Solanaceae</taxon>
        <taxon>Solanoideae</taxon>
        <taxon>Solaneae</taxon>
        <taxon>Solanum</taxon>
    </lineage>
</organism>
<gene>
    <name evidence="1" type="ORF">H5410_003587</name>
</gene>